<feature type="domain" description="Receptor ligand binding region" evidence="8">
    <location>
        <begin position="83"/>
        <end position="297"/>
    </location>
</feature>
<evidence type="ECO:0000256" key="5">
    <source>
        <dbReference type="ARBA" id="ARBA00023170"/>
    </source>
</evidence>
<dbReference type="InterPro" id="IPR001828">
    <property type="entry name" value="ANF_lig-bd_rcpt"/>
</dbReference>
<dbReference type="InterPro" id="IPR028082">
    <property type="entry name" value="Peripla_BP_I"/>
</dbReference>
<keyword evidence="6" id="KW-0325">Glycoprotein</keyword>
<keyword evidence="5" id="KW-0675">Receptor</keyword>
<accession>A0A5S6Q5G3</accession>
<keyword evidence="2" id="KW-0812">Transmembrane</keyword>
<dbReference type="GO" id="GO:0004930">
    <property type="term" value="F:G protein-coupled receptor activity"/>
    <property type="evidence" value="ECO:0007669"/>
    <property type="project" value="InterPro"/>
</dbReference>
<protein>
    <submittedName>
        <fullName evidence="10">ANF_receptor domain-containing protein</fullName>
    </submittedName>
</protein>
<evidence type="ECO:0000256" key="3">
    <source>
        <dbReference type="ARBA" id="ARBA00022989"/>
    </source>
</evidence>
<evidence type="ECO:0000256" key="7">
    <source>
        <dbReference type="SAM" id="SignalP"/>
    </source>
</evidence>
<proteinExistence type="predicted"/>
<feature type="chain" id="PRO_5024326755" evidence="7">
    <location>
        <begin position="24"/>
        <end position="320"/>
    </location>
</feature>
<dbReference type="Proteomes" id="UP000046395">
    <property type="component" value="Unassembled WGS sequence"/>
</dbReference>
<evidence type="ECO:0000256" key="1">
    <source>
        <dbReference type="ARBA" id="ARBA00004141"/>
    </source>
</evidence>
<dbReference type="WBParaSite" id="TMUE_0000002423.1">
    <property type="protein sequence ID" value="TMUE_0000002423.1"/>
    <property type="gene ID" value="WBGene00298265"/>
</dbReference>
<dbReference type="AlphaFoldDB" id="A0A5S6Q5G3"/>
<evidence type="ECO:0000256" key="6">
    <source>
        <dbReference type="ARBA" id="ARBA00023180"/>
    </source>
</evidence>
<dbReference type="SUPFAM" id="SSF53822">
    <property type="entry name" value="Periplasmic binding protein-like I"/>
    <property type="match status" value="1"/>
</dbReference>
<evidence type="ECO:0000259" key="8">
    <source>
        <dbReference type="Pfam" id="PF01094"/>
    </source>
</evidence>
<sequence length="320" mass="35666">MGYLMPLCLWIIASASTTTRSSAHLGNDSPTGTEEFEIHRATDLKQIKILGDIMIGGLFPIHEDGSPEGRHCGAIKPDKGIQRLEAMLYAVDKINMDRQLLPGVTLGVHILDTCHQDTHALEQTLELIRSIFAKEYSQKYKCKEENSAVDVGAPKAVVAVIGAASSQVSAMVSNVLRLFKTPQISYSSTSVELSDKSRFGYFSRVVPPDTFQAQAMADVVKQLGWNFVAVLADEGSYGEPAYEAFRLVSSGKGICISVYEKIRRYYRDEDFLKLIMELQKQRSVGVVTFCHEDNIKKVSRRHVSTSVESQRSDFRVNNYE</sequence>
<comment type="subcellular location">
    <subcellularLocation>
        <location evidence="1">Membrane</location>
        <topology evidence="1">Multi-pass membrane protein</topology>
    </subcellularLocation>
</comment>
<dbReference type="InterPro" id="IPR000337">
    <property type="entry name" value="GPCR_3"/>
</dbReference>
<reference evidence="10" key="1">
    <citation type="submission" date="2019-12" db="UniProtKB">
        <authorList>
            <consortium name="WormBaseParasite"/>
        </authorList>
    </citation>
    <scope>IDENTIFICATION</scope>
</reference>
<dbReference type="Gene3D" id="3.40.50.2300">
    <property type="match status" value="2"/>
</dbReference>
<dbReference type="PANTHER" id="PTHR24060">
    <property type="entry name" value="METABOTROPIC GLUTAMATE RECEPTOR"/>
    <property type="match status" value="1"/>
</dbReference>
<feature type="signal peptide" evidence="7">
    <location>
        <begin position="1"/>
        <end position="23"/>
    </location>
</feature>
<dbReference type="PRINTS" id="PR00248">
    <property type="entry name" value="GPCRMGR"/>
</dbReference>
<evidence type="ECO:0000256" key="4">
    <source>
        <dbReference type="ARBA" id="ARBA00023136"/>
    </source>
</evidence>
<keyword evidence="4" id="KW-0472">Membrane</keyword>
<dbReference type="STRING" id="70415.A0A5S6Q5G3"/>
<evidence type="ECO:0000256" key="2">
    <source>
        <dbReference type="ARBA" id="ARBA00022692"/>
    </source>
</evidence>
<organism evidence="9 10">
    <name type="scientific">Trichuris muris</name>
    <name type="common">Mouse whipworm</name>
    <dbReference type="NCBI Taxonomy" id="70415"/>
    <lineage>
        <taxon>Eukaryota</taxon>
        <taxon>Metazoa</taxon>
        <taxon>Ecdysozoa</taxon>
        <taxon>Nematoda</taxon>
        <taxon>Enoplea</taxon>
        <taxon>Dorylaimia</taxon>
        <taxon>Trichinellida</taxon>
        <taxon>Trichuridae</taxon>
        <taxon>Trichuris</taxon>
    </lineage>
</organism>
<name>A0A5S6Q5G3_TRIMR</name>
<evidence type="ECO:0000313" key="9">
    <source>
        <dbReference type="Proteomes" id="UP000046395"/>
    </source>
</evidence>
<evidence type="ECO:0000313" key="10">
    <source>
        <dbReference type="WBParaSite" id="TMUE_0000002423.1"/>
    </source>
</evidence>
<dbReference type="GO" id="GO:0016020">
    <property type="term" value="C:membrane"/>
    <property type="evidence" value="ECO:0007669"/>
    <property type="project" value="UniProtKB-SubCell"/>
</dbReference>
<keyword evidence="9" id="KW-1185">Reference proteome</keyword>
<keyword evidence="3" id="KW-1133">Transmembrane helix</keyword>
<keyword evidence="7" id="KW-0732">Signal</keyword>
<dbReference type="InterPro" id="IPR050726">
    <property type="entry name" value="mGluR"/>
</dbReference>
<dbReference type="Pfam" id="PF01094">
    <property type="entry name" value="ANF_receptor"/>
    <property type="match status" value="1"/>
</dbReference>